<gene>
    <name evidence="2" type="ORF">CYME_CMR253C</name>
</gene>
<feature type="compositionally biased region" description="Basic and acidic residues" evidence="1">
    <location>
        <begin position="470"/>
        <end position="479"/>
    </location>
</feature>
<feature type="region of interest" description="Disordered" evidence="1">
    <location>
        <begin position="159"/>
        <end position="195"/>
    </location>
</feature>
<dbReference type="Gramene" id="CMR253CT">
    <property type="protein sequence ID" value="CMR253CT"/>
    <property type="gene ID" value="CMR253C"/>
</dbReference>
<proteinExistence type="predicted"/>
<keyword evidence="3" id="KW-1185">Reference proteome</keyword>
<dbReference type="AlphaFoldDB" id="M1UWB8"/>
<evidence type="ECO:0000256" key="1">
    <source>
        <dbReference type="SAM" id="MobiDB-lite"/>
    </source>
</evidence>
<feature type="compositionally biased region" description="Polar residues" evidence="1">
    <location>
        <begin position="282"/>
        <end position="298"/>
    </location>
</feature>
<accession>M1UWB8</accession>
<evidence type="ECO:0000313" key="3">
    <source>
        <dbReference type="Proteomes" id="UP000007014"/>
    </source>
</evidence>
<feature type="compositionally biased region" description="Basic and acidic residues" evidence="1">
    <location>
        <begin position="299"/>
        <end position="313"/>
    </location>
</feature>
<feature type="compositionally biased region" description="Basic and acidic residues" evidence="1">
    <location>
        <begin position="67"/>
        <end position="82"/>
    </location>
</feature>
<name>M1UWB8_CYAM1</name>
<dbReference type="RefSeq" id="XP_005538512.1">
    <property type="nucleotide sequence ID" value="XM_005538455.1"/>
</dbReference>
<dbReference type="GeneID" id="16996803"/>
<feature type="region of interest" description="Disordered" evidence="1">
    <location>
        <begin position="207"/>
        <end position="547"/>
    </location>
</feature>
<feature type="compositionally biased region" description="Polar residues" evidence="1">
    <location>
        <begin position="448"/>
        <end position="459"/>
    </location>
</feature>
<feature type="region of interest" description="Disordered" evidence="1">
    <location>
        <begin position="105"/>
        <end position="139"/>
    </location>
</feature>
<dbReference type="Proteomes" id="UP000007014">
    <property type="component" value="Chromosome 18"/>
</dbReference>
<feature type="compositionally biased region" description="Basic residues" evidence="1">
    <location>
        <begin position="27"/>
        <end position="37"/>
    </location>
</feature>
<dbReference type="KEGG" id="cme:CYME_CMR253C"/>
<protein>
    <submittedName>
        <fullName evidence="2">Uncharacterized protein</fullName>
    </submittedName>
</protein>
<dbReference type="OrthoDB" id="10663699at2759"/>
<dbReference type="HOGENOM" id="CLU_410154_0_0_1"/>
<feature type="region of interest" description="Disordered" evidence="1">
    <location>
        <begin position="1"/>
        <end position="91"/>
    </location>
</feature>
<organism evidence="2 3">
    <name type="scientific">Cyanidioschyzon merolae (strain NIES-3377 / 10D)</name>
    <name type="common">Unicellular red alga</name>
    <dbReference type="NCBI Taxonomy" id="280699"/>
    <lineage>
        <taxon>Eukaryota</taxon>
        <taxon>Rhodophyta</taxon>
        <taxon>Bangiophyceae</taxon>
        <taxon>Cyanidiales</taxon>
        <taxon>Cyanidiaceae</taxon>
        <taxon>Cyanidioschyzon</taxon>
    </lineage>
</organism>
<sequence>MENFKTQRLGGQGSQQTSGETGTATTGRRRTVRRKRGTSGATVRRPVRAKGAHDVQHPAAASSSESTAHRDSWHGPEDEHPKGVLGATQSTKKTVVTYETKLAASFEEHQSPARVPVGPAQTPTNEAGSASGTMPLSPQQTTVTLGTPKGDPMARALARCKSPERRGPRTPRTIEPALSGERIGENARAEQVPKAPHRDAFYEKGAASVAHEHSETSVPAEAPSTTDLSTQSTISVVSQAEGPKKRVRKKQRHGQEPKNGRMSASRQKHAHASTDGGAPEAATSSLLSRTALTVSPSRGKTEHAAESIKKETAIRGATASKVQEDNRRSAFASSDKVGQEEKDSAERRPTRLGHVSKKSVATGANAPIADTKSVSPPLHQLSATDKERFHAPETGFASTTSRRESQTASELQKHQMSMKDAHASSERNEPSRKKRAAALLQPAALETDAQSGTKHSSPYRTAASAPTIETRQKTKRPVDSKPALEPAMPLKRPASEPAGVDTDPRHHRSAEATVAQLPAERRGTRRVPAKRDATTEAQPAPPSLDHDAAERLGDIRFNDQWNLFFDHDKGRFYPVHFAIHPNAADAAAMHAEIENNATLQQELRELVFTICRLPVLPPRCILTPSMLVEIVLEDRADLRGLLAGKYALWRGDVPVLPDKFWYTFLIQKLL</sequence>
<evidence type="ECO:0000313" key="2">
    <source>
        <dbReference type="EMBL" id="BAM82476.1"/>
    </source>
</evidence>
<reference evidence="2 3" key="2">
    <citation type="journal article" date="2007" name="BMC Biol.">
        <title>A 100%-complete sequence reveals unusually simple genomic features in the hot-spring red alga Cyanidioschyzon merolae.</title>
        <authorList>
            <person name="Nozaki H."/>
            <person name="Takano H."/>
            <person name="Misumi O."/>
            <person name="Terasawa K."/>
            <person name="Matsuzaki M."/>
            <person name="Maruyama S."/>
            <person name="Nishida K."/>
            <person name="Yagisawa F."/>
            <person name="Yoshida Y."/>
            <person name="Fujiwara T."/>
            <person name="Takio S."/>
            <person name="Tamura K."/>
            <person name="Chung S.J."/>
            <person name="Nakamura S."/>
            <person name="Kuroiwa H."/>
            <person name="Tanaka K."/>
            <person name="Sato N."/>
            <person name="Kuroiwa T."/>
        </authorList>
    </citation>
    <scope>NUCLEOTIDE SEQUENCE [LARGE SCALE GENOMIC DNA]</scope>
    <source>
        <strain evidence="2 3">10D</strain>
    </source>
</reference>
<reference evidence="2 3" key="1">
    <citation type="journal article" date="2004" name="Nature">
        <title>Genome sequence of the ultrasmall unicellular red alga Cyanidioschyzon merolae 10D.</title>
        <authorList>
            <person name="Matsuzaki M."/>
            <person name="Misumi O."/>
            <person name="Shin-i T."/>
            <person name="Maruyama S."/>
            <person name="Takahara M."/>
            <person name="Miyagishima S."/>
            <person name="Mori T."/>
            <person name="Nishida K."/>
            <person name="Yagisawa F."/>
            <person name="Nishida K."/>
            <person name="Yoshida Y."/>
            <person name="Nishimura Y."/>
            <person name="Nakao S."/>
            <person name="Kobayashi T."/>
            <person name="Momoyama Y."/>
            <person name="Higashiyama T."/>
            <person name="Minoda A."/>
            <person name="Sano M."/>
            <person name="Nomoto H."/>
            <person name="Oishi K."/>
            <person name="Hayashi H."/>
            <person name="Ohta F."/>
            <person name="Nishizaka S."/>
            <person name="Haga S."/>
            <person name="Miura S."/>
            <person name="Morishita T."/>
            <person name="Kabeya Y."/>
            <person name="Terasawa K."/>
            <person name="Suzuki Y."/>
            <person name="Ishii Y."/>
            <person name="Asakawa S."/>
            <person name="Takano H."/>
            <person name="Ohta N."/>
            <person name="Kuroiwa H."/>
            <person name="Tanaka K."/>
            <person name="Shimizu N."/>
            <person name="Sugano S."/>
            <person name="Sato N."/>
            <person name="Nozaki H."/>
            <person name="Ogasawara N."/>
            <person name="Kohara Y."/>
            <person name="Kuroiwa T."/>
        </authorList>
    </citation>
    <scope>NUCLEOTIDE SEQUENCE [LARGE SCALE GENOMIC DNA]</scope>
    <source>
        <strain evidence="2 3">10D</strain>
    </source>
</reference>
<dbReference type="OMA" id="EDAQWAG"/>
<feature type="compositionally biased region" description="Polar residues" evidence="1">
    <location>
        <begin position="223"/>
        <end position="238"/>
    </location>
</feature>
<feature type="compositionally biased region" description="Basic and acidic residues" evidence="1">
    <location>
        <begin position="401"/>
        <end position="431"/>
    </location>
</feature>
<feature type="compositionally biased region" description="Basic and acidic residues" evidence="1">
    <location>
        <begin position="337"/>
        <end position="349"/>
    </location>
</feature>
<dbReference type="EMBL" id="AP006500">
    <property type="protein sequence ID" value="BAM82476.1"/>
    <property type="molecule type" value="Genomic_DNA"/>
</dbReference>
<feature type="compositionally biased region" description="Polar residues" evidence="1">
    <location>
        <begin position="121"/>
        <end position="139"/>
    </location>
</feature>
<feature type="compositionally biased region" description="Low complexity" evidence="1">
    <location>
        <begin position="1"/>
        <end position="26"/>
    </location>
</feature>